<feature type="signal peptide" evidence="2">
    <location>
        <begin position="1"/>
        <end position="28"/>
    </location>
</feature>
<dbReference type="PANTHER" id="PTHR43737">
    <property type="entry name" value="BLL7424 PROTEIN"/>
    <property type="match status" value="1"/>
</dbReference>
<accession>A0A1I4XZ60</accession>
<organism evidence="3 4">
    <name type="scientific">Dokdonella immobilis</name>
    <dbReference type="NCBI Taxonomy" id="578942"/>
    <lineage>
        <taxon>Bacteria</taxon>
        <taxon>Pseudomonadati</taxon>
        <taxon>Pseudomonadota</taxon>
        <taxon>Gammaproteobacteria</taxon>
        <taxon>Lysobacterales</taxon>
        <taxon>Rhodanobacteraceae</taxon>
        <taxon>Dokdonella</taxon>
    </lineage>
</organism>
<dbReference type="NCBIfam" id="TIGR01409">
    <property type="entry name" value="TAT_signal_seq"/>
    <property type="match status" value="1"/>
</dbReference>
<evidence type="ECO:0000313" key="4">
    <source>
        <dbReference type="Proteomes" id="UP000198575"/>
    </source>
</evidence>
<dbReference type="STRING" id="578942.SAMN05216289_11329"/>
<dbReference type="AlphaFoldDB" id="A0A1I4XZ60"/>
<reference evidence="3 4" key="1">
    <citation type="submission" date="2016-10" db="EMBL/GenBank/DDBJ databases">
        <authorList>
            <person name="de Groot N.N."/>
        </authorList>
    </citation>
    <scope>NUCLEOTIDE SEQUENCE [LARGE SCALE GENOMIC DNA]</scope>
    <source>
        <strain evidence="3 4">CGMCC 1.7659</strain>
    </source>
</reference>
<evidence type="ECO:0000256" key="2">
    <source>
        <dbReference type="SAM" id="SignalP"/>
    </source>
</evidence>
<protein>
    <submittedName>
        <fullName evidence="3">Tat (Twin-arginine translocation) pathway signal sequence</fullName>
    </submittedName>
</protein>
<dbReference type="PANTHER" id="PTHR43737:SF1">
    <property type="entry name" value="DUF1501 DOMAIN-CONTAINING PROTEIN"/>
    <property type="match status" value="1"/>
</dbReference>
<dbReference type="Proteomes" id="UP000198575">
    <property type="component" value="Unassembled WGS sequence"/>
</dbReference>
<feature type="chain" id="PRO_5011510396" evidence="2">
    <location>
        <begin position="29"/>
        <end position="470"/>
    </location>
</feature>
<dbReference type="OrthoDB" id="9779968at2"/>
<keyword evidence="1 2" id="KW-0732">Signal</keyword>
<gene>
    <name evidence="3" type="ORF">SAMN05216289_11329</name>
</gene>
<evidence type="ECO:0000256" key="1">
    <source>
        <dbReference type="ARBA" id="ARBA00022729"/>
    </source>
</evidence>
<sequence>MTRINRRDFLKGCSVAALASGASGRAFAYFSAPGLVPTTATNDTLVIVFLRGAMDGLSLLPPGAASPYRADYEAARTNTRIPTSGTGAALSLNGTNWALHPRATGLRTLFNQNRLAFIVGAGQTQPNPVIRSHFDAQANLEFGFGGGTGTNIGWLTRHLASGGLPGTVALPATSMGSITASSLLGSSDAITMNSASDFRLDGFHWSWQEDDSAHGLVGAVSRMHSLWSGNSTQLEAAGVETLASLDLLRPINFGLYNATSNPGGYQPTGGANYTLDYNQGFGDQLRNVAQLIKSNLGLRVATIDLGNWDTHVGQGNPTQSYDWFGNQVSSLSGGLSAFYTDLASSASGNLMQRTSVIVVSEFGRRVQENADGGTDHGYGNVMMALGGSVNGGQVYGSIPGLATAQLYQGTDVAVTTDYRRIVSEALIRRMGNPNIYYVFPGYSGYAPLGIFQGADQPPDDFDAVFADGFD</sequence>
<dbReference type="PROSITE" id="PS51318">
    <property type="entry name" value="TAT"/>
    <property type="match status" value="1"/>
</dbReference>
<dbReference type="Pfam" id="PF07394">
    <property type="entry name" value="DUF1501"/>
    <property type="match status" value="1"/>
</dbReference>
<evidence type="ECO:0000313" key="3">
    <source>
        <dbReference type="EMBL" id="SFN30693.1"/>
    </source>
</evidence>
<proteinExistence type="predicted"/>
<name>A0A1I4XZ60_9GAMM</name>
<dbReference type="EMBL" id="FOVF01000013">
    <property type="protein sequence ID" value="SFN30693.1"/>
    <property type="molecule type" value="Genomic_DNA"/>
</dbReference>
<keyword evidence="4" id="KW-1185">Reference proteome</keyword>
<dbReference type="InterPro" id="IPR019546">
    <property type="entry name" value="TAT_signal_bac_arc"/>
</dbReference>
<dbReference type="InterPro" id="IPR006311">
    <property type="entry name" value="TAT_signal"/>
</dbReference>
<dbReference type="RefSeq" id="WP_092407707.1">
    <property type="nucleotide sequence ID" value="NZ_FOVF01000013.1"/>
</dbReference>
<dbReference type="InterPro" id="IPR010869">
    <property type="entry name" value="DUF1501"/>
</dbReference>